<keyword evidence="8" id="KW-1185">Reference proteome</keyword>
<dbReference type="GO" id="GO:0004674">
    <property type="term" value="F:protein serine/threonine kinase activity"/>
    <property type="evidence" value="ECO:0007669"/>
    <property type="project" value="UniProtKB-KW"/>
</dbReference>
<keyword evidence="1" id="KW-0723">Serine/threonine-protein kinase</keyword>
<feature type="non-terminal residue" evidence="7">
    <location>
        <position position="77"/>
    </location>
</feature>
<dbReference type="STRING" id="3068.D8UI42"/>
<dbReference type="Gene3D" id="1.10.510.10">
    <property type="entry name" value="Transferase(Phosphotransferase) domain 1"/>
    <property type="match status" value="1"/>
</dbReference>
<sequence>VWATGVLAFELLHGYPPFLGSHREETEQLIMTAEVQLSPQLSHGARDFILSCLRKESADRPTVNQLLQHTWIRQHTR</sequence>
<keyword evidence="3" id="KW-0547">Nucleotide-binding</keyword>
<keyword evidence="2" id="KW-0808">Transferase</keyword>
<feature type="domain" description="Protein kinase" evidence="6">
    <location>
        <begin position="1"/>
        <end position="72"/>
    </location>
</feature>
<evidence type="ECO:0000313" key="7">
    <source>
        <dbReference type="EMBL" id="EFJ40629.1"/>
    </source>
</evidence>
<keyword evidence="4" id="KW-0418">Kinase</keyword>
<protein>
    <recommendedName>
        <fullName evidence="6">Protein kinase domain-containing protein</fullName>
    </recommendedName>
</protein>
<dbReference type="InterPro" id="IPR030616">
    <property type="entry name" value="Aur-like"/>
</dbReference>
<dbReference type="GO" id="GO:0005524">
    <property type="term" value="F:ATP binding"/>
    <property type="evidence" value="ECO:0007669"/>
    <property type="project" value="UniProtKB-KW"/>
</dbReference>
<evidence type="ECO:0000256" key="1">
    <source>
        <dbReference type="ARBA" id="ARBA00022527"/>
    </source>
</evidence>
<evidence type="ECO:0000256" key="4">
    <source>
        <dbReference type="ARBA" id="ARBA00022777"/>
    </source>
</evidence>
<evidence type="ECO:0000256" key="2">
    <source>
        <dbReference type="ARBA" id="ARBA00022679"/>
    </source>
</evidence>
<feature type="non-terminal residue" evidence="7">
    <location>
        <position position="1"/>
    </location>
</feature>
<evidence type="ECO:0000256" key="3">
    <source>
        <dbReference type="ARBA" id="ARBA00022741"/>
    </source>
</evidence>
<reference evidence="7 8" key="1">
    <citation type="journal article" date="2010" name="Science">
        <title>Genomic analysis of organismal complexity in the multicellular green alga Volvox carteri.</title>
        <authorList>
            <person name="Prochnik S.E."/>
            <person name="Umen J."/>
            <person name="Nedelcu A.M."/>
            <person name="Hallmann A."/>
            <person name="Miller S.M."/>
            <person name="Nishii I."/>
            <person name="Ferris P."/>
            <person name="Kuo A."/>
            <person name="Mitros T."/>
            <person name="Fritz-Laylin L.K."/>
            <person name="Hellsten U."/>
            <person name="Chapman J."/>
            <person name="Simakov O."/>
            <person name="Rensing S.A."/>
            <person name="Terry A."/>
            <person name="Pangilinan J."/>
            <person name="Kapitonov V."/>
            <person name="Jurka J."/>
            <person name="Salamov A."/>
            <person name="Shapiro H."/>
            <person name="Schmutz J."/>
            <person name="Grimwood J."/>
            <person name="Lindquist E."/>
            <person name="Lucas S."/>
            <person name="Grigoriev I.V."/>
            <person name="Schmitt R."/>
            <person name="Kirk D."/>
            <person name="Rokhsar D.S."/>
        </authorList>
    </citation>
    <scope>NUCLEOTIDE SEQUENCE [LARGE SCALE GENOMIC DNA]</scope>
    <source>
        <strain evidence="8">f. Nagariensis / Eve</strain>
    </source>
</reference>
<dbReference type="OrthoDB" id="408964at2759"/>
<keyword evidence="5" id="KW-0067">ATP-binding</keyword>
<dbReference type="SUPFAM" id="SSF56112">
    <property type="entry name" value="Protein kinase-like (PK-like)"/>
    <property type="match status" value="1"/>
</dbReference>
<gene>
    <name evidence="7" type="ORF">VOLCADRAFT_32510</name>
</gene>
<dbReference type="PROSITE" id="PS50011">
    <property type="entry name" value="PROTEIN_KINASE_DOM"/>
    <property type="match status" value="1"/>
</dbReference>
<dbReference type="InterPro" id="IPR000719">
    <property type="entry name" value="Prot_kinase_dom"/>
</dbReference>
<dbReference type="GeneID" id="9620909"/>
<dbReference type="InParanoid" id="D8UI42"/>
<dbReference type="Proteomes" id="UP000001058">
    <property type="component" value="Unassembled WGS sequence"/>
</dbReference>
<evidence type="ECO:0000313" key="8">
    <source>
        <dbReference type="Proteomes" id="UP000001058"/>
    </source>
</evidence>
<name>D8UI42_VOLCA</name>
<evidence type="ECO:0000256" key="5">
    <source>
        <dbReference type="ARBA" id="ARBA00022840"/>
    </source>
</evidence>
<accession>D8UI42</accession>
<dbReference type="EMBL" id="GL378411">
    <property type="protein sequence ID" value="EFJ40629.1"/>
    <property type="molecule type" value="Genomic_DNA"/>
</dbReference>
<dbReference type="eggNOG" id="KOG0580">
    <property type="taxonomic scope" value="Eukaryota"/>
</dbReference>
<dbReference type="AlphaFoldDB" id="D8UI42"/>
<dbReference type="Pfam" id="PF00069">
    <property type="entry name" value="Pkinase"/>
    <property type="match status" value="1"/>
</dbReference>
<dbReference type="PANTHER" id="PTHR24350">
    <property type="entry name" value="SERINE/THREONINE-PROTEIN KINASE IAL-RELATED"/>
    <property type="match status" value="1"/>
</dbReference>
<dbReference type="RefSeq" id="XP_002958336.1">
    <property type="nucleotide sequence ID" value="XM_002958290.1"/>
</dbReference>
<organism evidence="8">
    <name type="scientific">Volvox carteri f. nagariensis</name>
    <dbReference type="NCBI Taxonomy" id="3068"/>
    <lineage>
        <taxon>Eukaryota</taxon>
        <taxon>Viridiplantae</taxon>
        <taxon>Chlorophyta</taxon>
        <taxon>core chlorophytes</taxon>
        <taxon>Chlorophyceae</taxon>
        <taxon>CS clade</taxon>
        <taxon>Chlamydomonadales</taxon>
        <taxon>Volvocaceae</taxon>
        <taxon>Volvox</taxon>
    </lineage>
</organism>
<evidence type="ECO:0000259" key="6">
    <source>
        <dbReference type="PROSITE" id="PS50011"/>
    </source>
</evidence>
<dbReference type="InterPro" id="IPR011009">
    <property type="entry name" value="Kinase-like_dom_sf"/>
</dbReference>
<proteinExistence type="predicted"/>
<dbReference type="KEGG" id="vcn:VOLCADRAFT_32510"/>